<keyword evidence="6 11" id="KW-1133">Transmembrane helix</keyword>
<dbReference type="SUPFAM" id="SSF103506">
    <property type="entry name" value="Mitochondrial carrier"/>
    <property type="match status" value="1"/>
</dbReference>
<evidence type="ECO:0000256" key="11">
    <source>
        <dbReference type="SAM" id="Phobius"/>
    </source>
</evidence>
<evidence type="ECO:0000256" key="5">
    <source>
        <dbReference type="ARBA" id="ARBA00022737"/>
    </source>
</evidence>
<sequence>MISMSILYPLDQVRSYKQICDSPEMKNMSIVQTLHYILTKEGPEGLYRGILPQVLTIGATNFAYFFSFNFGKLVVLRSRTNRGDMSTSFTVVEYIALSTIAGIITVLVTAPLWVASTRIKMGQHASKRKENNRSAKPPQTAGLASKIIEILRKEGLKALWDGTIPSLVLVSNPIIQFVVYEMVKARVLARRLAVGSGQMGLTGTEAFLLGAAAKACATVATYPLQLAQNKLRVKETDNNGKPRHAGTAACLGAVAREGGVRACYRGLDAKLLQTVLAGAFTYLNYEKIVRAVQAAAGAVAAGGGDPAAAQR</sequence>
<dbReference type="PANTHER" id="PTHR45939">
    <property type="entry name" value="PEROXISOMAL MEMBRANE PROTEIN PMP34-RELATED"/>
    <property type="match status" value="1"/>
</dbReference>
<evidence type="ECO:0000256" key="2">
    <source>
        <dbReference type="ARBA" id="ARBA00006375"/>
    </source>
</evidence>
<dbReference type="GO" id="GO:0015217">
    <property type="term" value="F:ADP transmembrane transporter activity"/>
    <property type="evidence" value="ECO:0007669"/>
    <property type="project" value="TreeGrafter"/>
</dbReference>
<keyword evidence="5" id="KW-0677">Repeat</keyword>
<dbReference type="InterPro" id="IPR023395">
    <property type="entry name" value="MCP_dom_sf"/>
</dbReference>
<dbReference type="PANTHER" id="PTHR45939:SF5">
    <property type="entry name" value="PEROXISOMAL MEMBRANE PROTEIN PMP34"/>
    <property type="match status" value="1"/>
</dbReference>
<name>A0A7S3UPZ8_HETAK</name>
<feature type="repeat" description="Solcar" evidence="9">
    <location>
        <begin position="1"/>
        <end position="74"/>
    </location>
</feature>
<dbReference type="InterPro" id="IPR018108">
    <property type="entry name" value="MCP_transmembrane"/>
</dbReference>
<feature type="repeat" description="Solcar" evidence="9">
    <location>
        <begin position="89"/>
        <end position="186"/>
    </location>
</feature>
<feature type="repeat" description="Solcar" evidence="9">
    <location>
        <begin position="201"/>
        <end position="291"/>
    </location>
</feature>
<reference evidence="12" key="1">
    <citation type="submission" date="2021-01" db="EMBL/GenBank/DDBJ databases">
        <authorList>
            <person name="Corre E."/>
            <person name="Pelletier E."/>
            <person name="Niang G."/>
            <person name="Scheremetjew M."/>
            <person name="Finn R."/>
            <person name="Kale V."/>
            <person name="Holt S."/>
            <person name="Cochrane G."/>
            <person name="Meng A."/>
            <person name="Brown T."/>
            <person name="Cohen L."/>
        </authorList>
    </citation>
    <scope>NUCLEOTIDE SEQUENCE</scope>
    <source>
        <strain evidence="12">CCMP3107</strain>
    </source>
</reference>
<evidence type="ECO:0008006" key="13">
    <source>
        <dbReference type="Google" id="ProtNLM"/>
    </source>
</evidence>
<dbReference type="EMBL" id="HBIU01001695">
    <property type="protein sequence ID" value="CAE0620743.1"/>
    <property type="molecule type" value="Transcribed_RNA"/>
</dbReference>
<accession>A0A7S3UPZ8</accession>
<feature type="transmembrane region" description="Helical" evidence="11">
    <location>
        <begin position="91"/>
        <end position="114"/>
    </location>
</feature>
<organism evidence="12">
    <name type="scientific">Heterosigma akashiwo</name>
    <name type="common">Chromophytic alga</name>
    <name type="synonym">Heterosigma carterae</name>
    <dbReference type="NCBI Taxonomy" id="2829"/>
    <lineage>
        <taxon>Eukaryota</taxon>
        <taxon>Sar</taxon>
        <taxon>Stramenopiles</taxon>
        <taxon>Ochrophyta</taxon>
        <taxon>Raphidophyceae</taxon>
        <taxon>Chattonellales</taxon>
        <taxon>Chattonellaceae</taxon>
        <taxon>Heterosigma</taxon>
    </lineage>
</organism>
<keyword evidence="8" id="KW-0576">Peroxisome</keyword>
<dbReference type="GO" id="GO:0051724">
    <property type="term" value="F:NAD transmembrane transporter activity"/>
    <property type="evidence" value="ECO:0007669"/>
    <property type="project" value="TreeGrafter"/>
</dbReference>
<evidence type="ECO:0000256" key="10">
    <source>
        <dbReference type="RuleBase" id="RU000488"/>
    </source>
</evidence>
<dbReference type="GO" id="GO:0080122">
    <property type="term" value="F:AMP transmembrane transporter activity"/>
    <property type="evidence" value="ECO:0007669"/>
    <property type="project" value="TreeGrafter"/>
</dbReference>
<gene>
    <name evidence="12" type="ORF">HAKA00212_LOCUS582</name>
</gene>
<evidence type="ECO:0000256" key="7">
    <source>
        <dbReference type="ARBA" id="ARBA00023136"/>
    </source>
</evidence>
<comment type="similarity">
    <text evidence="2 10">Belongs to the mitochondrial carrier (TC 2.A.29) family.</text>
</comment>
<dbReference type="Pfam" id="PF00153">
    <property type="entry name" value="Mito_carr"/>
    <property type="match status" value="3"/>
</dbReference>
<dbReference type="Gene3D" id="1.50.40.10">
    <property type="entry name" value="Mitochondrial carrier domain"/>
    <property type="match status" value="1"/>
</dbReference>
<dbReference type="InterPro" id="IPR052217">
    <property type="entry name" value="Mito/Peroxisomal_Carrier"/>
</dbReference>
<evidence type="ECO:0000256" key="4">
    <source>
        <dbReference type="ARBA" id="ARBA00022692"/>
    </source>
</evidence>
<dbReference type="GO" id="GO:0044610">
    <property type="term" value="F:FMN transmembrane transporter activity"/>
    <property type="evidence" value="ECO:0007669"/>
    <property type="project" value="TreeGrafter"/>
</dbReference>
<protein>
    <recommendedName>
        <fullName evidence="13">ADP,ATP carrier protein</fullName>
    </recommendedName>
</protein>
<evidence type="ECO:0000313" key="12">
    <source>
        <dbReference type="EMBL" id="CAE0620743.1"/>
    </source>
</evidence>
<evidence type="ECO:0000256" key="1">
    <source>
        <dbReference type="ARBA" id="ARBA00004585"/>
    </source>
</evidence>
<evidence type="ECO:0000256" key="8">
    <source>
        <dbReference type="ARBA" id="ARBA00023140"/>
    </source>
</evidence>
<dbReference type="GO" id="GO:0005347">
    <property type="term" value="F:ATP transmembrane transporter activity"/>
    <property type="evidence" value="ECO:0007669"/>
    <property type="project" value="TreeGrafter"/>
</dbReference>
<dbReference type="PROSITE" id="PS50920">
    <property type="entry name" value="SOLCAR"/>
    <property type="match status" value="3"/>
</dbReference>
<dbReference type="GO" id="GO:0015230">
    <property type="term" value="F:FAD transmembrane transporter activity"/>
    <property type="evidence" value="ECO:0007669"/>
    <property type="project" value="TreeGrafter"/>
</dbReference>
<evidence type="ECO:0000256" key="6">
    <source>
        <dbReference type="ARBA" id="ARBA00022989"/>
    </source>
</evidence>
<dbReference type="GO" id="GO:0015228">
    <property type="term" value="F:coenzyme A transmembrane transporter activity"/>
    <property type="evidence" value="ECO:0007669"/>
    <property type="project" value="TreeGrafter"/>
</dbReference>
<dbReference type="GO" id="GO:0005778">
    <property type="term" value="C:peroxisomal membrane"/>
    <property type="evidence" value="ECO:0007669"/>
    <property type="project" value="UniProtKB-SubCell"/>
</dbReference>
<comment type="subcellular location">
    <subcellularLocation>
        <location evidence="1">Peroxisome membrane</location>
        <topology evidence="1">Multi-pass membrane protein</topology>
    </subcellularLocation>
</comment>
<keyword evidence="4 9" id="KW-0812">Transmembrane</keyword>
<feature type="transmembrane region" description="Helical" evidence="11">
    <location>
        <begin position="50"/>
        <end position="70"/>
    </location>
</feature>
<evidence type="ECO:0000256" key="3">
    <source>
        <dbReference type="ARBA" id="ARBA00022448"/>
    </source>
</evidence>
<dbReference type="AlphaFoldDB" id="A0A7S3UPZ8"/>
<evidence type="ECO:0000256" key="9">
    <source>
        <dbReference type="PROSITE-ProRule" id="PRU00282"/>
    </source>
</evidence>
<keyword evidence="7 9" id="KW-0472">Membrane</keyword>
<proteinExistence type="inferred from homology"/>
<keyword evidence="3 10" id="KW-0813">Transport</keyword>